<name>A0A1W4WHK8_AGRPL</name>
<dbReference type="Proteomes" id="UP000192223">
    <property type="component" value="Unplaced"/>
</dbReference>
<protein>
    <submittedName>
        <fullName evidence="3">Uncharacterized protein LOC108733344</fullName>
    </submittedName>
</protein>
<dbReference type="KEGG" id="apln:108733344"/>
<sequence>MEHTKFNHIIKKSITSLKQEENVTVCLLTELEKSALGVLSENKIILSAVNKFQDNFSKKALYVKERKEALLEQLQQILSATEKDNHVIQLKLHEKGKLKEKLEELKRKKEELTNNKEQTAGQQINVDNLKNCLRVCKVLTKTHFDFGNSVCGYTLDEDLNYKCFHLKHQEDQHKVIEYLWDNMPIKSSTTSK</sequence>
<reference evidence="3" key="1">
    <citation type="submission" date="2025-08" db="UniProtKB">
        <authorList>
            <consortium name="RefSeq"/>
        </authorList>
    </citation>
    <scope>IDENTIFICATION</scope>
    <source>
        <tissue evidence="3">Entire body</tissue>
    </source>
</reference>
<evidence type="ECO:0000313" key="3">
    <source>
        <dbReference type="RefSeq" id="XP_018319952.1"/>
    </source>
</evidence>
<dbReference type="InParanoid" id="A0A1W4WHK8"/>
<accession>A0A1W4WHK8</accession>
<gene>
    <name evidence="3" type="primary">LOC108733344</name>
</gene>
<keyword evidence="2" id="KW-1185">Reference proteome</keyword>
<organism evidence="2 3">
    <name type="scientific">Agrilus planipennis</name>
    <name type="common">Emerald ash borer</name>
    <name type="synonym">Agrilus marcopoli</name>
    <dbReference type="NCBI Taxonomy" id="224129"/>
    <lineage>
        <taxon>Eukaryota</taxon>
        <taxon>Metazoa</taxon>
        <taxon>Ecdysozoa</taxon>
        <taxon>Arthropoda</taxon>
        <taxon>Hexapoda</taxon>
        <taxon>Insecta</taxon>
        <taxon>Pterygota</taxon>
        <taxon>Neoptera</taxon>
        <taxon>Endopterygota</taxon>
        <taxon>Coleoptera</taxon>
        <taxon>Polyphaga</taxon>
        <taxon>Elateriformia</taxon>
        <taxon>Buprestoidea</taxon>
        <taxon>Buprestidae</taxon>
        <taxon>Agrilinae</taxon>
        <taxon>Agrilus</taxon>
    </lineage>
</organism>
<feature type="coiled-coil region" evidence="1">
    <location>
        <begin position="64"/>
        <end position="122"/>
    </location>
</feature>
<dbReference type="RefSeq" id="XP_018319952.1">
    <property type="nucleotide sequence ID" value="XM_018464450.2"/>
</dbReference>
<keyword evidence="1" id="KW-0175">Coiled coil</keyword>
<dbReference type="GeneID" id="108733344"/>
<evidence type="ECO:0000256" key="1">
    <source>
        <dbReference type="SAM" id="Coils"/>
    </source>
</evidence>
<dbReference type="AlphaFoldDB" id="A0A1W4WHK8"/>
<proteinExistence type="predicted"/>
<evidence type="ECO:0000313" key="2">
    <source>
        <dbReference type="Proteomes" id="UP000192223"/>
    </source>
</evidence>